<dbReference type="Gene3D" id="3.30.1380.20">
    <property type="entry name" value="Trafficking protein particle complex subunit 3"/>
    <property type="match status" value="1"/>
</dbReference>
<protein>
    <submittedName>
        <fullName evidence="2">4-vinyl reductase</fullName>
    </submittedName>
</protein>
<sequence>MNPQVPINVNEQTGVWSTDGMPMLYVPRHFFINNHAAVEAALGHEAYARILYGAGHRSAYHWCEQEAREHRLAGLAVYEHYLTRLSQRGWGLFRLTDADPTAMTARIVLRHSAFVLGQPQAAGKCCHMFSGWFAGAMDWLADQHGGATRAQCVESQCAAEGHAHCEFTVSPVA</sequence>
<reference evidence="2" key="1">
    <citation type="submission" date="2022-09" db="EMBL/GenBank/DDBJ databases">
        <title>Intensive care unit water sources are persistently colonized with multi-drug resistant bacteria and are the site of extensive horizontal gene transfer of antibiotic resistance genes.</title>
        <authorList>
            <person name="Diorio-Toth L."/>
        </authorList>
    </citation>
    <scope>NUCLEOTIDE SEQUENCE</scope>
    <source>
        <strain evidence="2">GD03843</strain>
    </source>
</reference>
<proteinExistence type="predicted"/>
<evidence type="ECO:0000259" key="1">
    <source>
        <dbReference type="SMART" id="SM00989"/>
    </source>
</evidence>
<dbReference type="SMART" id="SM00989">
    <property type="entry name" value="V4R"/>
    <property type="match status" value="1"/>
</dbReference>
<dbReference type="SUPFAM" id="SSF111126">
    <property type="entry name" value="Ligand-binding domain in the NO signalling and Golgi transport"/>
    <property type="match status" value="1"/>
</dbReference>
<gene>
    <name evidence="2" type="ORF">N5D93_08845</name>
</gene>
<dbReference type="PANTHER" id="PTHR35090">
    <property type="entry name" value="DNA-DIRECTED RNA POLYMERASE SUBUNIT I"/>
    <property type="match status" value="1"/>
</dbReference>
<dbReference type="EMBL" id="JAOCDZ010000005">
    <property type="protein sequence ID" value="MDH0735915.1"/>
    <property type="molecule type" value="Genomic_DNA"/>
</dbReference>
<evidence type="ECO:0000313" key="3">
    <source>
        <dbReference type="Proteomes" id="UP001161094"/>
    </source>
</evidence>
<evidence type="ECO:0000313" key="2">
    <source>
        <dbReference type="EMBL" id="MDH0735915.1"/>
    </source>
</evidence>
<name>A0AA42LNF4_9BURK</name>
<accession>A0AA42LNF4</accession>
<dbReference type="InterPro" id="IPR045987">
    <property type="entry name" value="DUF5943"/>
</dbReference>
<dbReference type="Proteomes" id="UP001161094">
    <property type="component" value="Unassembled WGS sequence"/>
</dbReference>
<dbReference type="InterPro" id="IPR024096">
    <property type="entry name" value="NO_sig/Golgi_transp_ligand-bd"/>
</dbReference>
<dbReference type="InterPro" id="IPR004096">
    <property type="entry name" value="V4R"/>
</dbReference>
<comment type="caution">
    <text evidence="2">The sequence shown here is derived from an EMBL/GenBank/DDBJ whole genome shotgun (WGS) entry which is preliminary data.</text>
</comment>
<organism evidence="2 3">
    <name type="scientific">Achromobacter spanius</name>
    <dbReference type="NCBI Taxonomy" id="217203"/>
    <lineage>
        <taxon>Bacteria</taxon>
        <taxon>Pseudomonadati</taxon>
        <taxon>Pseudomonadota</taxon>
        <taxon>Betaproteobacteria</taxon>
        <taxon>Burkholderiales</taxon>
        <taxon>Alcaligenaceae</taxon>
        <taxon>Achromobacter</taxon>
    </lineage>
</organism>
<dbReference type="Pfam" id="PF19367">
    <property type="entry name" value="DUF5943"/>
    <property type="match status" value="1"/>
</dbReference>
<feature type="domain" description="4-vinyl reductase 4VR" evidence="1">
    <location>
        <begin position="104"/>
        <end position="171"/>
    </location>
</feature>
<dbReference type="PANTHER" id="PTHR35090:SF1">
    <property type="entry name" value="SLR0144 PROTEIN"/>
    <property type="match status" value="1"/>
</dbReference>
<dbReference type="AlphaFoldDB" id="A0AA42LNF4"/>
<dbReference type="RefSeq" id="WP_259252258.1">
    <property type="nucleotide sequence ID" value="NZ_CBFGSQ010000036.1"/>
</dbReference>